<name>A0ABY7SVV1_9RHOB</name>
<evidence type="ECO:0000256" key="1">
    <source>
        <dbReference type="ARBA" id="ARBA00004953"/>
    </source>
</evidence>
<dbReference type="InterPro" id="IPR003723">
    <property type="entry name" value="Precorrin-6x_reduct"/>
</dbReference>
<dbReference type="EMBL" id="CP067134">
    <property type="protein sequence ID" value="WCR11161.1"/>
    <property type="molecule type" value="Genomic_DNA"/>
</dbReference>
<gene>
    <name evidence="4" type="ORF">JHW45_01775</name>
</gene>
<dbReference type="PANTHER" id="PTHR36925:SF1">
    <property type="entry name" value="COBALT-PRECORRIN-6A REDUCTASE"/>
    <property type="match status" value="1"/>
</dbReference>
<keyword evidence="2" id="KW-0169">Cobalamin biosynthesis</keyword>
<dbReference type="GO" id="GO:0016491">
    <property type="term" value="F:oxidoreductase activity"/>
    <property type="evidence" value="ECO:0007669"/>
    <property type="project" value="UniProtKB-KW"/>
</dbReference>
<dbReference type="Proteomes" id="UP001218412">
    <property type="component" value="Chromosome"/>
</dbReference>
<reference evidence="4 5" key="1">
    <citation type="submission" date="2021-01" db="EMBL/GenBank/DDBJ databases">
        <title>Biogeographic distribution of Paracoccus.</title>
        <authorList>
            <person name="Hollensteiner J."/>
            <person name="Leineberger J."/>
            <person name="Brinkhoff T."/>
            <person name="Daniel R."/>
        </authorList>
    </citation>
    <scope>NUCLEOTIDE SEQUENCE [LARGE SCALE GENOMIC DNA]</scope>
    <source>
        <strain evidence="4 5">LMG25392</strain>
    </source>
</reference>
<protein>
    <submittedName>
        <fullName evidence="4">Cobalt-precorrin-6A reductase</fullName>
        <ecNumber evidence="4">1.3.1.106</ecNumber>
    </submittedName>
</protein>
<keyword evidence="5" id="KW-1185">Reference proteome</keyword>
<accession>A0ABY7SVV1</accession>
<keyword evidence="3 4" id="KW-0560">Oxidoreductase</keyword>
<dbReference type="PANTHER" id="PTHR36925">
    <property type="entry name" value="COBALT-PRECORRIN-6A REDUCTASE"/>
    <property type="match status" value="1"/>
</dbReference>
<dbReference type="RefSeq" id="WP_272859257.1">
    <property type="nucleotide sequence ID" value="NZ_CP067134.1"/>
</dbReference>
<dbReference type="EC" id="1.3.1.106" evidence="4"/>
<proteinExistence type="predicted"/>
<organism evidence="4 5">
    <name type="scientific">Paracoccus stylophorae</name>
    <dbReference type="NCBI Taxonomy" id="659350"/>
    <lineage>
        <taxon>Bacteria</taxon>
        <taxon>Pseudomonadati</taxon>
        <taxon>Pseudomonadota</taxon>
        <taxon>Alphaproteobacteria</taxon>
        <taxon>Rhodobacterales</taxon>
        <taxon>Paracoccaceae</taxon>
        <taxon>Paracoccus</taxon>
    </lineage>
</organism>
<evidence type="ECO:0000256" key="2">
    <source>
        <dbReference type="ARBA" id="ARBA00022573"/>
    </source>
</evidence>
<sequence>MSRILLLGGTAEAGALARLLAGAGMDAVYSYAGRTARPAAQPLQTRIGGFGGATGLADYLRAHRIGRIIDATHPFAARISRNAIDAASQTGVPILSLQRPAWEAEAGDDWHRVPDLAAAAVALPDRPAHVFLALGRQHLQAFAGMPHRWLLRLVDPPAGPLPLPGAHAVVARGPFTPADDQALLSAHGITHVIARDAGGDGARAKLVAARRLRLPVILIDRPVVPVRRIVATPEDAMRWLHQTPAALALRGV</sequence>
<dbReference type="NCBIfam" id="NF005968">
    <property type="entry name" value="PRK08057.1-2"/>
    <property type="match status" value="1"/>
</dbReference>
<dbReference type="PROSITE" id="PS51014">
    <property type="entry name" value="COBK_CBIJ"/>
    <property type="match status" value="1"/>
</dbReference>
<evidence type="ECO:0000313" key="4">
    <source>
        <dbReference type="EMBL" id="WCR11161.1"/>
    </source>
</evidence>
<dbReference type="Pfam" id="PF02571">
    <property type="entry name" value="CbiJ"/>
    <property type="match status" value="1"/>
</dbReference>
<comment type="pathway">
    <text evidence="1">Cofactor biosynthesis; adenosylcobalamin biosynthesis.</text>
</comment>
<evidence type="ECO:0000313" key="5">
    <source>
        <dbReference type="Proteomes" id="UP001218412"/>
    </source>
</evidence>
<evidence type="ECO:0000256" key="3">
    <source>
        <dbReference type="ARBA" id="ARBA00023002"/>
    </source>
</evidence>